<accession>A0A411WMA6</accession>
<dbReference type="SUPFAM" id="SSF49464">
    <property type="entry name" value="Carboxypeptidase regulatory domain-like"/>
    <property type="match status" value="1"/>
</dbReference>
<dbReference type="Gene3D" id="2.60.40.1120">
    <property type="entry name" value="Carboxypeptidase-like, regulatory domain"/>
    <property type="match status" value="1"/>
</dbReference>
<dbReference type="Proteomes" id="UP000293154">
    <property type="component" value="Chromosome"/>
</dbReference>
<dbReference type="KEGG" id="prag:EKN56_13350"/>
<reference evidence="2 3" key="1">
    <citation type="submission" date="2019-03" db="EMBL/GenBank/DDBJ databases">
        <title>Pragia sp. nov. isolated from the gut tract of Carduelis flavirostris.</title>
        <authorList>
            <person name="Ge Y."/>
        </authorList>
    </citation>
    <scope>NUCLEOTIDE SEQUENCE [LARGE SCALE GENOMIC DNA]</scope>
    <source>
        <strain evidence="2 3">CF-458</strain>
    </source>
</reference>
<proteinExistence type="predicted"/>
<feature type="domain" description="Lambda-like tail fibre protein N-terminal" evidence="1">
    <location>
        <begin position="1"/>
        <end position="128"/>
    </location>
</feature>
<name>A0A411WMA6_9GAMM</name>
<dbReference type="Pfam" id="PF08400">
    <property type="entry name" value="phage_tail_N"/>
    <property type="match status" value="1"/>
</dbReference>
<sequence length="325" mass="34613">MAIKIAGILMDGMGEPIPNCTIELKTKRTTQNVIIKTEASLLIDKNGSYSMDVEPGEYDVTLYVEGFSPKAVGSITVYSDSSSGTLNDFLILPGDSDLSPQQVLVFQQLRDETKQAAIAAKNSAEQAHIALDDKQDKSALLTAIAALKTAANELIYLTGSDSAAVTALSELGRTLLSVSDASSARSTINAAADNEVLKISNCLSEFRDTTLRSTARSNLGLSNLATESGSDLVRVLPSGSFNQSIRRTDAYPSIVLESTRVPTSSVGCKVLLESSGSSLYFVIRNGNSFVDQMVINMVSSYKAGTYTLYSSANTIVDENGFIKKA</sequence>
<dbReference type="InterPro" id="IPR013609">
    <property type="entry name" value="Stf-like_N"/>
</dbReference>
<evidence type="ECO:0000259" key="1">
    <source>
        <dbReference type="Pfam" id="PF08400"/>
    </source>
</evidence>
<dbReference type="OrthoDB" id="9810174at2"/>
<evidence type="ECO:0000313" key="3">
    <source>
        <dbReference type="Proteomes" id="UP000293154"/>
    </source>
</evidence>
<dbReference type="InterPro" id="IPR008969">
    <property type="entry name" value="CarboxyPept-like_regulatory"/>
</dbReference>
<dbReference type="EMBL" id="CP034752">
    <property type="protein sequence ID" value="QBH97298.1"/>
    <property type="molecule type" value="Genomic_DNA"/>
</dbReference>
<dbReference type="AlphaFoldDB" id="A0A411WMA6"/>
<dbReference type="RefSeq" id="WP_130592232.1">
    <property type="nucleotide sequence ID" value="NZ_CP034752.1"/>
</dbReference>
<keyword evidence="3" id="KW-1185">Reference proteome</keyword>
<organism evidence="2 3">
    <name type="scientific">Limnobaculum zhutongyuii</name>
    <dbReference type="NCBI Taxonomy" id="2498113"/>
    <lineage>
        <taxon>Bacteria</taxon>
        <taxon>Pseudomonadati</taxon>
        <taxon>Pseudomonadota</taxon>
        <taxon>Gammaproteobacteria</taxon>
        <taxon>Enterobacterales</taxon>
        <taxon>Budviciaceae</taxon>
        <taxon>Limnobaculum</taxon>
    </lineage>
</organism>
<protein>
    <recommendedName>
        <fullName evidence="1">Lambda-like tail fibre protein N-terminal domain-containing protein</fullName>
    </recommendedName>
</protein>
<evidence type="ECO:0000313" key="2">
    <source>
        <dbReference type="EMBL" id="QBH97298.1"/>
    </source>
</evidence>
<gene>
    <name evidence="2" type="ORF">EKN56_13350</name>
</gene>